<evidence type="ECO:0000313" key="5">
    <source>
        <dbReference type="Proteomes" id="UP001396334"/>
    </source>
</evidence>
<dbReference type="InterPro" id="IPR045274">
    <property type="entry name" value="WAK-like"/>
</dbReference>
<dbReference type="EMBL" id="JBBPBN010000112">
    <property type="protein sequence ID" value="KAK8978429.1"/>
    <property type="molecule type" value="Genomic_DNA"/>
</dbReference>
<keyword evidence="5" id="KW-1185">Reference proteome</keyword>
<dbReference type="InterPro" id="IPR011009">
    <property type="entry name" value="Kinase-like_dom_sf"/>
</dbReference>
<dbReference type="PROSITE" id="PS50011">
    <property type="entry name" value="PROTEIN_KINASE_DOM"/>
    <property type="match status" value="1"/>
</dbReference>
<comment type="caution">
    <text evidence="4">The sequence shown here is derived from an EMBL/GenBank/DDBJ whole genome shotgun (WGS) entry which is preliminary data.</text>
</comment>
<dbReference type="Gene3D" id="1.10.510.10">
    <property type="entry name" value="Transferase(Phosphotransferase) domain 1"/>
    <property type="match status" value="1"/>
</dbReference>
<keyword evidence="2" id="KW-0067">ATP-binding</keyword>
<dbReference type="SUPFAM" id="SSF56112">
    <property type="entry name" value="Protein kinase-like (PK-like)"/>
    <property type="match status" value="1"/>
</dbReference>
<evidence type="ECO:0000256" key="2">
    <source>
        <dbReference type="ARBA" id="ARBA00022840"/>
    </source>
</evidence>
<dbReference type="InterPro" id="IPR000719">
    <property type="entry name" value="Prot_kinase_dom"/>
</dbReference>
<dbReference type="InterPro" id="IPR001245">
    <property type="entry name" value="Ser-Thr/Tyr_kinase_cat_dom"/>
</dbReference>
<name>A0ABR2NQJ2_9ROSI</name>
<proteinExistence type="predicted"/>
<protein>
    <recommendedName>
        <fullName evidence="3">Protein kinase domain-containing protein</fullName>
    </recommendedName>
</protein>
<evidence type="ECO:0000256" key="1">
    <source>
        <dbReference type="ARBA" id="ARBA00022741"/>
    </source>
</evidence>
<feature type="domain" description="Protein kinase" evidence="3">
    <location>
        <begin position="1"/>
        <end position="116"/>
    </location>
</feature>
<organism evidence="4 5">
    <name type="scientific">Hibiscus sabdariffa</name>
    <name type="common">roselle</name>
    <dbReference type="NCBI Taxonomy" id="183260"/>
    <lineage>
        <taxon>Eukaryota</taxon>
        <taxon>Viridiplantae</taxon>
        <taxon>Streptophyta</taxon>
        <taxon>Embryophyta</taxon>
        <taxon>Tracheophyta</taxon>
        <taxon>Spermatophyta</taxon>
        <taxon>Magnoliopsida</taxon>
        <taxon>eudicotyledons</taxon>
        <taxon>Gunneridae</taxon>
        <taxon>Pentapetalae</taxon>
        <taxon>rosids</taxon>
        <taxon>malvids</taxon>
        <taxon>Malvales</taxon>
        <taxon>Malvaceae</taxon>
        <taxon>Malvoideae</taxon>
        <taxon>Hibiscus</taxon>
    </lineage>
</organism>
<dbReference type="Proteomes" id="UP001396334">
    <property type="component" value="Unassembled WGS sequence"/>
</dbReference>
<sequence>MLADGSIVAIKKSKTMEGDKLDDNELKQFINEVMILSQISHRNVVKLLGYCLETKVPLLVYEFVPNGTLSQLIHEPNEELPLTRKTRLRIAAEIANALSYLHSAAFHPDLSSRHQI</sequence>
<accession>A0ABR2NQJ2</accession>
<dbReference type="Pfam" id="PF07714">
    <property type="entry name" value="PK_Tyr_Ser-Thr"/>
    <property type="match status" value="1"/>
</dbReference>
<gene>
    <name evidence="4" type="ORF">V6N11_008740</name>
</gene>
<evidence type="ECO:0000313" key="4">
    <source>
        <dbReference type="EMBL" id="KAK8978429.1"/>
    </source>
</evidence>
<dbReference type="PANTHER" id="PTHR27005">
    <property type="entry name" value="WALL-ASSOCIATED RECEPTOR KINASE-LIKE 21"/>
    <property type="match status" value="1"/>
</dbReference>
<dbReference type="PANTHER" id="PTHR27005:SF432">
    <property type="entry name" value="WALL-ASSOCIATED RECEPTOR KINASE-LIKE 6"/>
    <property type="match status" value="1"/>
</dbReference>
<reference evidence="4 5" key="1">
    <citation type="journal article" date="2024" name="G3 (Bethesda)">
        <title>Genome assembly of Hibiscus sabdariffa L. provides insights into metabolisms of medicinal natural products.</title>
        <authorList>
            <person name="Kim T."/>
        </authorList>
    </citation>
    <scope>NUCLEOTIDE SEQUENCE [LARGE SCALE GENOMIC DNA]</scope>
    <source>
        <strain evidence="4">TK-2024</strain>
        <tissue evidence="4">Old leaves</tissue>
    </source>
</reference>
<keyword evidence="1" id="KW-0547">Nucleotide-binding</keyword>
<evidence type="ECO:0000259" key="3">
    <source>
        <dbReference type="PROSITE" id="PS50011"/>
    </source>
</evidence>